<dbReference type="Proteomes" id="UP000679220">
    <property type="component" value="Unassembled WGS sequence"/>
</dbReference>
<evidence type="ECO:0000256" key="2">
    <source>
        <dbReference type="PROSITE-ProRule" id="PRU01379"/>
    </source>
</evidence>
<comment type="cofactor">
    <cofactor evidence="1">
        <name>Zn(2+)</name>
        <dbReference type="ChEBI" id="CHEBI:29105"/>
    </cofactor>
</comment>
<organism evidence="4 5">
    <name type="scientific">Carboxylicivirga sediminis</name>
    <dbReference type="NCBI Taxonomy" id="2006564"/>
    <lineage>
        <taxon>Bacteria</taxon>
        <taxon>Pseudomonadati</taxon>
        <taxon>Bacteroidota</taxon>
        <taxon>Bacteroidia</taxon>
        <taxon>Marinilabiliales</taxon>
        <taxon>Marinilabiliaceae</taxon>
        <taxon>Carboxylicivirga</taxon>
    </lineage>
</organism>
<dbReference type="SUPFAM" id="SSF53187">
    <property type="entry name" value="Zn-dependent exopeptidases"/>
    <property type="match status" value="1"/>
</dbReference>
<dbReference type="InterPro" id="IPR050821">
    <property type="entry name" value="Cytosolic_carboxypeptidase"/>
</dbReference>
<name>A0A941EZZ8_9BACT</name>
<dbReference type="Gene3D" id="2.60.40.3120">
    <property type="match status" value="1"/>
</dbReference>
<feature type="domain" description="Peptidase M14" evidence="3">
    <location>
        <begin position="112"/>
        <end position="376"/>
    </location>
</feature>
<dbReference type="CDD" id="cd06234">
    <property type="entry name" value="M14_PaCCP-like"/>
    <property type="match status" value="1"/>
</dbReference>
<evidence type="ECO:0000259" key="3">
    <source>
        <dbReference type="PROSITE" id="PS52035"/>
    </source>
</evidence>
<keyword evidence="5" id="KW-1185">Reference proteome</keyword>
<dbReference type="GO" id="GO:0006508">
    <property type="term" value="P:proteolysis"/>
    <property type="evidence" value="ECO:0007669"/>
    <property type="project" value="InterPro"/>
</dbReference>
<gene>
    <name evidence="4" type="ORF">KDU71_00915</name>
</gene>
<feature type="active site" description="Proton donor/acceptor" evidence="2">
    <location>
        <position position="337"/>
    </location>
</feature>
<reference evidence="4" key="2">
    <citation type="submission" date="2021-04" db="EMBL/GenBank/DDBJ databases">
        <authorList>
            <person name="Zhang T."/>
            <person name="Zhang Y."/>
            <person name="Lu D."/>
            <person name="Zuo D."/>
            <person name="Du Z."/>
        </authorList>
    </citation>
    <scope>NUCLEOTIDE SEQUENCE</scope>
    <source>
        <strain evidence="4">JR1</strain>
    </source>
</reference>
<dbReference type="Pfam" id="PF18027">
    <property type="entry name" value="Pepdidase_M14_N"/>
    <property type="match status" value="1"/>
</dbReference>
<dbReference type="PROSITE" id="PS52035">
    <property type="entry name" value="PEPTIDASE_M14"/>
    <property type="match status" value="1"/>
</dbReference>
<dbReference type="RefSeq" id="WP_212188011.1">
    <property type="nucleotide sequence ID" value="NZ_JAGTAR010000001.1"/>
</dbReference>
<dbReference type="Pfam" id="PF00246">
    <property type="entry name" value="Peptidase_M14"/>
    <property type="match status" value="1"/>
</dbReference>
<dbReference type="InterPro" id="IPR040626">
    <property type="entry name" value="Pepdidase_M14_N"/>
</dbReference>
<reference evidence="4" key="1">
    <citation type="journal article" date="2018" name="Int. J. Syst. Evol. Microbiol.">
        <title>Carboxylicivirga sediminis sp. nov., isolated from coastal sediment.</title>
        <authorList>
            <person name="Wang F.Q."/>
            <person name="Ren L.H."/>
            <person name="Zou R.J."/>
            <person name="Sun Y.Z."/>
            <person name="Liu X.J."/>
            <person name="Jiang F."/>
            <person name="Liu L.J."/>
        </authorList>
    </citation>
    <scope>NUCLEOTIDE SEQUENCE</scope>
    <source>
        <strain evidence="4">JR1</strain>
    </source>
</reference>
<comment type="caution">
    <text evidence="4">The sequence shown here is derived from an EMBL/GenBank/DDBJ whole genome shotgun (WGS) entry which is preliminary data.</text>
</comment>
<evidence type="ECO:0000256" key="1">
    <source>
        <dbReference type="ARBA" id="ARBA00001947"/>
    </source>
</evidence>
<dbReference type="GO" id="GO:0008270">
    <property type="term" value="F:zinc ion binding"/>
    <property type="evidence" value="ECO:0007669"/>
    <property type="project" value="InterPro"/>
</dbReference>
<dbReference type="PANTHER" id="PTHR12756:SF11">
    <property type="entry name" value="CYTOSOLIC CARBOXYPEPTIDASE 1"/>
    <property type="match status" value="1"/>
</dbReference>
<dbReference type="PANTHER" id="PTHR12756">
    <property type="entry name" value="CYTOSOLIC CARBOXYPEPTIDASE"/>
    <property type="match status" value="1"/>
</dbReference>
<accession>A0A941EZZ8</accession>
<comment type="similarity">
    <text evidence="2">Belongs to the peptidase M14 family.</text>
</comment>
<proteinExistence type="inferred from homology"/>
<evidence type="ECO:0000313" key="5">
    <source>
        <dbReference type="Proteomes" id="UP000679220"/>
    </source>
</evidence>
<dbReference type="AlphaFoldDB" id="A0A941EZZ8"/>
<dbReference type="Gene3D" id="3.40.630.10">
    <property type="entry name" value="Zn peptidases"/>
    <property type="match status" value="1"/>
</dbReference>
<dbReference type="EMBL" id="JAGTAR010000001">
    <property type="protein sequence ID" value="MBR8534107.1"/>
    <property type="molecule type" value="Genomic_DNA"/>
</dbReference>
<evidence type="ECO:0000313" key="4">
    <source>
        <dbReference type="EMBL" id="MBR8534107.1"/>
    </source>
</evidence>
<protein>
    <recommendedName>
        <fullName evidence="3">Peptidase M14 domain-containing protein</fullName>
    </recommendedName>
</protein>
<dbReference type="InterPro" id="IPR000834">
    <property type="entry name" value="Peptidase_M14"/>
</dbReference>
<dbReference type="GO" id="GO:0004181">
    <property type="term" value="F:metallocarboxypeptidase activity"/>
    <property type="evidence" value="ECO:0007669"/>
    <property type="project" value="InterPro"/>
</dbReference>
<sequence>MQITISSTFDAGNVEVIKADNPKDIQLNIRKDSGSDFLQWFYFRVQGAKDTACKLNLLNAGDAAYPEGWDNYQARASYDRITWFQIPTQYDGQILSMELTPEHDSVYIAYFAPFSYEQHLDMINEAQLSPKCALECIGHTTQGRPIDFLKIGDDNDSKKKLWVIARQHPGETMAEWFMLGLIERLLDEEDATALTLLQKANFYLVPNMNIDGSILGNLRVNAKGVNLNREWAEPSIENSPEVYYVKEKMRETGMDFVLDVHGDEGLPYNFISGIEGIPSFDDKLKQLTDSFIGNWMAINPDMQKEYGYPKNEPGKANLQIGSKNLGEEFHCLSQTLEMPFKQNANIPDAELGWSPERSIKLGKSLVPVLLSIVDNL</sequence>